<evidence type="ECO:0000313" key="1">
    <source>
        <dbReference type="EMBL" id="CAB4141913.1"/>
    </source>
</evidence>
<proteinExistence type="predicted"/>
<sequence>MLRSVRALVNRGHRDFSGCIIALIAIILSA</sequence>
<protein>
    <submittedName>
        <fullName evidence="1">Uncharacterized protein</fullName>
    </submittedName>
</protein>
<reference evidence="1" key="1">
    <citation type="submission" date="2020-04" db="EMBL/GenBank/DDBJ databases">
        <authorList>
            <person name="Chiriac C."/>
            <person name="Salcher M."/>
            <person name="Ghai R."/>
            <person name="Kavagutti S V."/>
        </authorList>
    </citation>
    <scope>NUCLEOTIDE SEQUENCE</scope>
</reference>
<gene>
    <name evidence="1" type="ORF">UFOVP421_20</name>
</gene>
<name>A0A6J5M986_9CAUD</name>
<organism evidence="1">
    <name type="scientific">uncultured Caudovirales phage</name>
    <dbReference type="NCBI Taxonomy" id="2100421"/>
    <lineage>
        <taxon>Viruses</taxon>
        <taxon>Duplodnaviria</taxon>
        <taxon>Heunggongvirae</taxon>
        <taxon>Uroviricota</taxon>
        <taxon>Caudoviricetes</taxon>
        <taxon>Peduoviridae</taxon>
        <taxon>Maltschvirus</taxon>
        <taxon>Maltschvirus maltsch</taxon>
    </lineage>
</organism>
<accession>A0A6J5M986</accession>
<dbReference type="EMBL" id="LR796402">
    <property type="protein sequence ID" value="CAB4141913.1"/>
    <property type="molecule type" value="Genomic_DNA"/>
</dbReference>